<dbReference type="Proteomes" id="UP000324781">
    <property type="component" value="Unassembled WGS sequence"/>
</dbReference>
<keyword evidence="3" id="KW-1185">Reference proteome</keyword>
<dbReference type="AlphaFoldDB" id="A0A1M6CYL7"/>
<gene>
    <name evidence="2" type="ORF">SAMN05444373_100632</name>
</gene>
<feature type="transmembrane region" description="Helical" evidence="1">
    <location>
        <begin position="114"/>
        <end position="132"/>
    </location>
</feature>
<keyword evidence="1" id="KW-0812">Transmembrane</keyword>
<accession>A0A1M6CYL7</accession>
<feature type="transmembrane region" description="Helical" evidence="1">
    <location>
        <begin position="165"/>
        <end position="189"/>
    </location>
</feature>
<protein>
    <recommendedName>
        <fullName evidence="4">MotA/TolQ/ExbB proton channel family protein</fullName>
    </recommendedName>
</protein>
<reference evidence="2 3" key="1">
    <citation type="submission" date="2016-11" db="EMBL/GenBank/DDBJ databases">
        <authorList>
            <person name="Varghese N."/>
            <person name="Submissions S."/>
        </authorList>
    </citation>
    <scope>NUCLEOTIDE SEQUENCE [LARGE SCALE GENOMIC DNA]</scope>
    <source>
        <strain evidence="2 3">DSM 19027</strain>
    </source>
</reference>
<proteinExistence type="predicted"/>
<evidence type="ECO:0000256" key="1">
    <source>
        <dbReference type="SAM" id="Phobius"/>
    </source>
</evidence>
<dbReference type="EMBL" id="FQZP01000006">
    <property type="protein sequence ID" value="SHI66069.1"/>
    <property type="molecule type" value="Genomic_DNA"/>
</dbReference>
<name>A0A1M6CYL7_9FIRM</name>
<dbReference type="Gene3D" id="1.10.287.950">
    <property type="entry name" value="Methyl-accepting chemotaxis protein"/>
    <property type="match status" value="1"/>
</dbReference>
<evidence type="ECO:0000313" key="3">
    <source>
        <dbReference type="Proteomes" id="UP000324781"/>
    </source>
</evidence>
<evidence type="ECO:0000313" key="2">
    <source>
        <dbReference type="EMBL" id="SHI66069.1"/>
    </source>
</evidence>
<organism evidence="2 3">
    <name type="scientific">Thermoclostridium caenicola</name>
    <dbReference type="NCBI Taxonomy" id="659425"/>
    <lineage>
        <taxon>Bacteria</taxon>
        <taxon>Bacillati</taxon>
        <taxon>Bacillota</taxon>
        <taxon>Clostridia</taxon>
        <taxon>Eubacteriales</taxon>
        <taxon>Oscillospiraceae</taxon>
        <taxon>Thermoclostridium</taxon>
    </lineage>
</organism>
<feature type="transmembrane region" description="Helical" evidence="1">
    <location>
        <begin position="20"/>
        <end position="39"/>
    </location>
</feature>
<keyword evidence="1" id="KW-0472">Membrane</keyword>
<keyword evidence="1" id="KW-1133">Transmembrane helix</keyword>
<sequence length="370" mass="40627">MTVLDGLISLYRQLGGVGTFITLLIMFIFIGASYANTLVRRRYISLSEELAGYCAGDLKEFSSDMLQWIAEEYREAAESGLSGINTLSIIQTGMEVCLKPCLLAERFLKRTNSLLITTGLFGTFIGLTYAVGNMGDIMSSTNADTLMQETGADVLALLISSFKGMAVAFVTSLLGTGFSILFMVTSSLFSAAAAKELLITQLEEYLDIKVASEVMEQLRQDDKDGEDLVQKTAQDLGEAIGVFEQLVSGFSDCLKGLKNFNEDFSANIGQFRASSGYLCDSLDRTSQAISECGARISRCAETLEGIIDEIQASNRRLENMTSVISDLRICLDDSRKDREMFLKAVYEIPDRLLNYHEAAVASVDRRQVNP</sequence>
<evidence type="ECO:0008006" key="4">
    <source>
        <dbReference type="Google" id="ProtNLM"/>
    </source>
</evidence>